<comment type="catalytic activity">
    <reaction evidence="9">
        <text>UDP-N-acetyl-alpha-D-muramate + L-alanyl-gamma-D-glutamyl-meso-2,6-diaminopimelate + ATP = UDP-N-acetyl-alpha-D-muramoyl-L-alanyl-gamma-D-glutamyl-meso-2,6-diaminopimelate + ADP + phosphate + H(+)</text>
        <dbReference type="Rhea" id="RHEA:29563"/>
        <dbReference type="ChEBI" id="CHEBI:15378"/>
        <dbReference type="ChEBI" id="CHEBI:30616"/>
        <dbReference type="ChEBI" id="CHEBI:43474"/>
        <dbReference type="ChEBI" id="CHEBI:61401"/>
        <dbReference type="ChEBI" id="CHEBI:70757"/>
        <dbReference type="ChEBI" id="CHEBI:83905"/>
        <dbReference type="ChEBI" id="CHEBI:456216"/>
        <dbReference type="EC" id="6.3.2.45"/>
    </reaction>
</comment>
<accession>A0A857JNS0</accession>
<feature type="domain" description="Mur ligase N-terminal catalytic" evidence="10">
    <location>
        <begin position="1"/>
        <end position="85"/>
    </location>
</feature>
<dbReference type="InterPro" id="IPR000713">
    <property type="entry name" value="Mur_ligase_N"/>
</dbReference>
<comment type="similarity">
    <text evidence="9">Belongs to the MurCDEF family. Mpl subfamily.</text>
</comment>
<dbReference type="Pfam" id="PF01225">
    <property type="entry name" value="Mur_ligase"/>
    <property type="match status" value="1"/>
</dbReference>
<dbReference type="InterPro" id="IPR050061">
    <property type="entry name" value="MurCDEF_pg_biosynth"/>
</dbReference>
<dbReference type="KEGG" id="pmes:FX988_02465"/>
<keyword evidence="8 9" id="KW-0961">Cell wall biogenesis/degradation</keyword>
<dbReference type="SUPFAM" id="SSF53623">
    <property type="entry name" value="MurD-like peptide ligases, catalytic domain"/>
    <property type="match status" value="1"/>
</dbReference>
<evidence type="ECO:0000259" key="10">
    <source>
        <dbReference type="Pfam" id="PF01225"/>
    </source>
</evidence>
<dbReference type="InterPro" id="IPR036565">
    <property type="entry name" value="Mur-like_cat_sf"/>
</dbReference>
<evidence type="ECO:0000313" key="13">
    <source>
        <dbReference type="EMBL" id="QHJ12214.1"/>
    </source>
</evidence>
<dbReference type="InterPro" id="IPR036615">
    <property type="entry name" value="Mur_ligase_C_dom_sf"/>
</dbReference>
<dbReference type="EMBL" id="CP047656">
    <property type="protein sequence ID" value="QHJ12214.1"/>
    <property type="molecule type" value="Genomic_DNA"/>
</dbReference>
<evidence type="ECO:0000256" key="2">
    <source>
        <dbReference type="ARBA" id="ARBA00022618"/>
    </source>
</evidence>
<evidence type="ECO:0000256" key="4">
    <source>
        <dbReference type="ARBA" id="ARBA00022840"/>
    </source>
</evidence>
<evidence type="ECO:0000256" key="7">
    <source>
        <dbReference type="ARBA" id="ARBA00023306"/>
    </source>
</evidence>
<evidence type="ECO:0000259" key="12">
    <source>
        <dbReference type="Pfam" id="PF08245"/>
    </source>
</evidence>
<sequence>MGGIAAIAKAMGHKVTGSDNNVYPPMSTQLESLGIELTQGFDEEQFDPQPDMVVIGNALSRGNLAVEYVLNRGLPYTSGPQWLLENVLNDRWVLAVSGTHGKTSTSSMLAWILECAGMSPGFLIGGIPQNFGISARLGETPFFVIEADEYDSAFFDKRSKFVHYRPRTLVINNLEFDHADIFDSIADIQKQFHHLIRMIPGNGLVIAPKADPHITEVLDKGCWSPVQFVGSDWKVAECTADGSEFDVLYKGTSFGRVKWSLLGQHNVQNAMMAIIAARHAGVLPEVAIEALTNFVNAKRRMEVLGTVNDITVYDDFAHHPTAISTTLEGLRAKVGQARILAVLEPRSNTMKMGVHKQTLAQSWSAADQVFIYQPSHLSWSMDALLAQSEVTTSLHDDLEILEKSILSYVKPGDHILIMSNGGFGGIHQRLLQKLSQ</sequence>
<dbReference type="AlphaFoldDB" id="A0A857JNS0"/>
<comment type="pathway">
    <text evidence="9">Cell wall biogenesis; peptidoglycan recycling.</text>
</comment>
<dbReference type="InterPro" id="IPR013221">
    <property type="entry name" value="Mur_ligase_cen"/>
</dbReference>
<dbReference type="Proteomes" id="UP000464524">
    <property type="component" value="Chromosome"/>
</dbReference>
<dbReference type="GO" id="GO:0005524">
    <property type="term" value="F:ATP binding"/>
    <property type="evidence" value="ECO:0007669"/>
    <property type="project" value="UniProtKB-UniRule"/>
</dbReference>
<dbReference type="GO" id="GO:0051301">
    <property type="term" value="P:cell division"/>
    <property type="evidence" value="ECO:0007669"/>
    <property type="project" value="UniProtKB-KW"/>
</dbReference>
<evidence type="ECO:0000256" key="1">
    <source>
        <dbReference type="ARBA" id="ARBA00022598"/>
    </source>
</evidence>
<comment type="cofactor">
    <cofactor evidence="9">
        <name>Mg(2+)</name>
        <dbReference type="ChEBI" id="CHEBI:18420"/>
    </cofactor>
</comment>
<feature type="domain" description="Mur ligase central" evidence="12">
    <location>
        <begin position="96"/>
        <end position="277"/>
    </location>
</feature>
<dbReference type="InterPro" id="IPR004101">
    <property type="entry name" value="Mur_ligase_C"/>
</dbReference>
<evidence type="ECO:0000256" key="8">
    <source>
        <dbReference type="ARBA" id="ARBA00023316"/>
    </source>
</evidence>
<comment type="function">
    <text evidence="9">Reutilizes the intact tripeptide L-alanyl-gamma-D-glutamyl-meso-diaminopimelate by linking it to UDP-N-acetylmuramate.</text>
</comment>
<dbReference type="Pfam" id="PF02875">
    <property type="entry name" value="Mur_ligase_C"/>
    <property type="match status" value="1"/>
</dbReference>
<dbReference type="HAMAP" id="MF_02020">
    <property type="entry name" value="Mpl"/>
    <property type="match status" value="1"/>
</dbReference>
<dbReference type="GO" id="GO:0009254">
    <property type="term" value="P:peptidoglycan turnover"/>
    <property type="evidence" value="ECO:0007669"/>
    <property type="project" value="UniProtKB-UniRule"/>
</dbReference>
<dbReference type="Pfam" id="PF08245">
    <property type="entry name" value="Mur_ligase_M"/>
    <property type="match status" value="1"/>
</dbReference>
<keyword evidence="2 9" id="KW-0132">Cell division</keyword>
<dbReference type="Gene3D" id="3.40.1190.10">
    <property type="entry name" value="Mur-like, catalytic domain"/>
    <property type="match status" value="1"/>
</dbReference>
<reference evidence="13 14" key="1">
    <citation type="submission" date="2019-12" db="EMBL/GenBank/DDBJ databases">
        <title>Genome sequencing and assembly of endphytes of Porphyra tenera.</title>
        <authorList>
            <person name="Park J.M."/>
            <person name="Shin R."/>
            <person name="Jo S.H."/>
        </authorList>
    </citation>
    <scope>NUCLEOTIDE SEQUENCE [LARGE SCALE GENOMIC DNA]</scope>
    <source>
        <strain evidence="13 14">GPM4</strain>
    </source>
</reference>
<evidence type="ECO:0000313" key="14">
    <source>
        <dbReference type="Proteomes" id="UP000464524"/>
    </source>
</evidence>
<protein>
    <recommendedName>
        <fullName evidence="9">UDP-N-acetylmuramate--L-alanyl-gamma-D-glutamyl-meso-2,6-diaminoheptandioate ligase</fullName>
        <ecNumber evidence="9">6.3.2.45</ecNumber>
    </recommendedName>
    <alternativeName>
        <fullName evidence="9">Murein peptide ligase</fullName>
    </alternativeName>
    <alternativeName>
        <fullName evidence="9">UDP-N-acetylmuramate:L-alanyl-gamma-D-glutamyl-meso-diaminopimelate ligase</fullName>
    </alternativeName>
</protein>
<dbReference type="PANTHER" id="PTHR43445:SF5">
    <property type="entry name" value="UDP-N-ACETYLMURAMATE--L-ALANYL-GAMMA-D-GLUTAMYL-MESO-2,6-DIAMINOHEPTANDIOATE LIGASE"/>
    <property type="match status" value="1"/>
</dbReference>
<dbReference type="PANTHER" id="PTHR43445">
    <property type="entry name" value="UDP-N-ACETYLMURAMATE--L-ALANINE LIGASE-RELATED"/>
    <property type="match status" value="1"/>
</dbReference>
<dbReference type="GO" id="GO:0106418">
    <property type="term" value="F:UDP-N-acetylmuramate-L-alanyl-gamma-D-glutamyl-meso-2,6-diaminoheptanedioate ligase activity"/>
    <property type="evidence" value="ECO:0007669"/>
    <property type="project" value="UniProtKB-EC"/>
</dbReference>
<proteinExistence type="inferred from homology"/>
<dbReference type="Gene3D" id="3.90.190.20">
    <property type="entry name" value="Mur ligase, C-terminal domain"/>
    <property type="match status" value="1"/>
</dbReference>
<feature type="domain" description="Mur ligase C-terminal" evidence="11">
    <location>
        <begin position="299"/>
        <end position="421"/>
    </location>
</feature>
<keyword evidence="4 9" id="KW-0067">ATP-binding</keyword>
<name>A0A857JNS0_9ALTE</name>
<keyword evidence="14" id="KW-1185">Reference proteome</keyword>
<keyword evidence="7 9" id="KW-0131">Cell cycle</keyword>
<keyword evidence="6 9" id="KW-0573">Peptidoglycan synthesis</keyword>
<keyword evidence="9" id="KW-0460">Magnesium</keyword>
<keyword evidence="5 9" id="KW-0133">Cell shape</keyword>
<organism evidence="13 14">
    <name type="scientific">Paraglaciecola mesophila</name>
    <dbReference type="NCBI Taxonomy" id="197222"/>
    <lineage>
        <taxon>Bacteria</taxon>
        <taxon>Pseudomonadati</taxon>
        <taxon>Pseudomonadota</taxon>
        <taxon>Gammaproteobacteria</taxon>
        <taxon>Alteromonadales</taxon>
        <taxon>Alteromonadaceae</taxon>
        <taxon>Paraglaciecola</taxon>
    </lineage>
</organism>
<dbReference type="SUPFAM" id="SSF51984">
    <property type="entry name" value="MurCD N-terminal domain"/>
    <property type="match status" value="1"/>
</dbReference>
<keyword evidence="3 9" id="KW-0547">Nucleotide-binding</keyword>
<evidence type="ECO:0000256" key="9">
    <source>
        <dbReference type="HAMAP-Rule" id="MF_02020"/>
    </source>
</evidence>
<evidence type="ECO:0000256" key="6">
    <source>
        <dbReference type="ARBA" id="ARBA00022984"/>
    </source>
</evidence>
<dbReference type="SUPFAM" id="SSF53244">
    <property type="entry name" value="MurD-like peptide ligases, peptide-binding domain"/>
    <property type="match status" value="1"/>
</dbReference>
<gene>
    <name evidence="9" type="primary">mpl</name>
    <name evidence="13" type="ORF">FX988_02465</name>
</gene>
<dbReference type="InterPro" id="IPR005757">
    <property type="entry name" value="Mpl"/>
</dbReference>
<dbReference type="GO" id="GO:0008360">
    <property type="term" value="P:regulation of cell shape"/>
    <property type="evidence" value="ECO:0007669"/>
    <property type="project" value="UniProtKB-KW"/>
</dbReference>
<dbReference type="GO" id="GO:0071555">
    <property type="term" value="P:cell wall organization"/>
    <property type="evidence" value="ECO:0007669"/>
    <property type="project" value="UniProtKB-KW"/>
</dbReference>
<evidence type="ECO:0000256" key="5">
    <source>
        <dbReference type="ARBA" id="ARBA00022960"/>
    </source>
</evidence>
<keyword evidence="1 9" id="KW-0436">Ligase</keyword>
<evidence type="ECO:0000259" key="11">
    <source>
        <dbReference type="Pfam" id="PF02875"/>
    </source>
</evidence>
<dbReference type="NCBIfam" id="TIGR01081">
    <property type="entry name" value="mpl"/>
    <property type="match status" value="1"/>
</dbReference>
<feature type="binding site" evidence="9">
    <location>
        <begin position="98"/>
        <end position="104"/>
    </location>
    <ligand>
        <name>ATP</name>
        <dbReference type="ChEBI" id="CHEBI:30616"/>
    </ligand>
</feature>
<dbReference type="Gene3D" id="3.40.50.720">
    <property type="entry name" value="NAD(P)-binding Rossmann-like Domain"/>
    <property type="match status" value="1"/>
</dbReference>
<evidence type="ECO:0000256" key="3">
    <source>
        <dbReference type="ARBA" id="ARBA00022741"/>
    </source>
</evidence>
<dbReference type="GO" id="GO:0009252">
    <property type="term" value="P:peptidoglycan biosynthetic process"/>
    <property type="evidence" value="ECO:0007669"/>
    <property type="project" value="UniProtKB-UniRule"/>
</dbReference>
<dbReference type="EC" id="6.3.2.45" evidence="9"/>
<dbReference type="UniPathway" id="UPA00544"/>